<dbReference type="PANTHER" id="PTHR43787">
    <property type="entry name" value="FEMO COFACTOR BIOSYNTHESIS PROTEIN NIFB-RELATED"/>
    <property type="match status" value="1"/>
</dbReference>
<evidence type="ECO:0000256" key="4">
    <source>
        <dbReference type="ARBA" id="ARBA00022723"/>
    </source>
</evidence>
<dbReference type="InterPro" id="IPR013785">
    <property type="entry name" value="Aldolase_TIM"/>
</dbReference>
<dbReference type="Proteomes" id="UP000462362">
    <property type="component" value="Unassembled WGS sequence"/>
</dbReference>
<dbReference type="GeneID" id="43348423"/>
<keyword evidence="5" id="KW-0408">Iron</keyword>
<gene>
    <name evidence="8" type="ORF">GMD42_10160</name>
</gene>
<evidence type="ECO:0000313" key="8">
    <source>
        <dbReference type="EMBL" id="MTU43967.1"/>
    </source>
</evidence>
<evidence type="ECO:0000256" key="6">
    <source>
        <dbReference type="ARBA" id="ARBA00023014"/>
    </source>
</evidence>
<dbReference type="EMBL" id="WNCL01000037">
    <property type="protein sequence ID" value="MTU43967.1"/>
    <property type="molecule type" value="Genomic_DNA"/>
</dbReference>
<organism evidence="8 9">
    <name type="scientific">Parasutterella excrementihominis</name>
    <dbReference type="NCBI Taxonomy" id="487175"/>
    <lineage>
        <taxon>Bacteria</taxon>
        <taxon>Pseudomonadati</taxon>
        <taxon>Pseudomonadota</taxon>
        <taxon>Betaproteobacteria</taxon>
        <taxon>Burkholderiales</taxon>
        <taxon>Sutterellaceae</taxon>
        <taxon>Parasutterella</taxon>
    </lineage>
</organism>
<keyword evidence="2" id="KW-0004">4Fe-4S</keyword>
<proteinExistence type="predicted"/>
<feature type="domain" description="Radical SAM core" evidence="7">
    <location>
        <begin position="34"/>
        <end position="191"/>
    </location>
</feature>
<evidence type="ECO:0000256" key="3">
    <source>
        <dbReference type="ARBA" id="ARBA00022691"/>
    </source>
</evidence>
<keyword evidence="6" id="KW-0411">Iron-sulfur</keyword>
<evidence type="ECO:0000256" key="2">
    <source>
        <dbReference type="ARBA" id="ARBA00022485"/>
    </source>
</evidence>
<keyword evidence="3" id="KW-0949">S-adenosyl-L-methionine</keyword>
<dbReference type="SUPFAM" id="SSF102114">
    <property type="entry name" value="Radical SAM enzymes"/>
    <property type="match status" value="1"/>
</dbReference>
<dbReference type="SFLD" id="SFLDS00029">
    <property type="entry name" value="Radical_SAM"/>
    <property type="match status" value="1"/>
</dbReference>
<dbReference type="InterPro" id="IPR007197">
    <property type="entry name" value="rSAM"/>
</dbReference>
<dbReference type="GO" id="GO:0051539">
    <property type="term" value="F:4 iron, 4 sulfur cluster binding"/>
    <property type="evidence" value="ECO:0007669"/>
    <property type="project" value="UniProtKB-KW"/>
</dbReference>
<dbReference type="InterPro" id="IPR040084">
    <property type="entry name" value="GTPase_Obg"/>
</dbReference>
<evidence type="ECO:0000313" key="9">
    <source>
        <dbReference type="Proteomes" id="UP000462362"/>
    </source>
</evidence>
<comment type="caution">
    <text evidence="8">The sequence shown here is derived from an EMBL/GenBank/DDBJ whole genome shotgun (WGS) entry which is preliminary data.</text>
</comment>
<sequence length="258" mass="29335">MACILFPSPIFGPIHSRRLGTSLGINLLPAEAKVCSFDCVYCECGFNKDHDAKRKLPTREEVRTALEKKLIYLQKTGVVPDVFTFAGNGEPTSHPDFDLIIDDTIELRDRYFPNAKISVLSNSTFLAREKVVKALAKVDNPIMKLDTVNADYIKRIDRPNAKYDVKGVIEKLKNMTVRPIIQTMFMKGEFEGQSVDNTTDEFVDPWIDVLEEIKPREVMIYTLDRDTPAAGLKKADKESLCKIRDKLERRGYRVMVSV</sequence>
<protein>
    <submittedName>
        <fullName evidence="8">Radical SAM protein</fullName>
    </submittedName>
</protein>
<dbReference type="SFLD" id="SFLDG01083">
    <property type="entry name" value="Uncharacterised_Radical_SAM_Su"/>
    <property type="match status" value="1"/>
</dbReference>
<keyword evidence="4" id="KW-0479">Metal-binding</keyword>
<dbReference type="CDD" id="cd01335">
    <property type="entry name" value="Radical_SAM"/>
    <property type="match status" value="1"/>
</dbReference>
<evidence type="ECO:0000259" key="7">
    <source>
        <dbReference type="Pfam" id="PF04055"/>
    </source>
</evidence>
<name>A0A6I3SB77_9BURK</name>
<dbReference type="InterPro" id="IPR058240">
    <property type="entry name" value="rSAM_sf"/>
</dbReference>
<comment type="cofactor">
    <cofactor evidence="1">
        <name>[4Fe-4S] cluster</name>
        <dbReference type="ChEBI" id="CHEBI:49883"/>
    </cofactor>
</comment>
<evidence type="ECO:0000256" key="1">
    <source>
        <dbReference type="ARBA" id="ARBA00001966"/>
    </source>
</evidence>
<evidence type="ECO:0000256" key="5">
    <source>
        <dbReference type="ARBA" id="ARBA00023004"/>
    </source>
</evidence>
<dbReference type="RefSeq" id="WP_008811541.1">
    <property type="nucleotide sequence ID" value="NZ_CAJUON010000016.1"/>
</dbReference>
<accession>A0A6I3SB77</accession>
<dbReference type="PANTHER" id="PTHR43787:SF11">
    <property type="entry name" value="UPF0026 PROTEIN SLR1464"/>
    <property type="match status" value="1"/>
</dbReference>
<dbReference type="Gene3D" id="3.20.20.70">
    <property type="entry name" value="Aldolase class I"/>
    <property type="match status" value="1"/>
</dbReference>
<dbReference type="Pfam" id="PF04055">
    <property type="entry name" value="Radical_SAM"/>
    <property type="match status" value="1"/>
</dbReference>
<reference evidence="8 9" key="1">
    <citation type="journal article" date="2019" name="Nat. Med.">
        <title>A library of human gut bacterial isolates paired with longitudinal multiomics data enables mechanistic microbiome research.</title>
        <authorList>
            <person name="Poyet M."/>
            <person name="Groussin M."/>
            <person name="Gibbons S.M."/>
            <person name="Avila-Pacheco J."/>
            <person name="Jiang X."/>
            <person name="Kearney S.M."/>
            <person name="Perrotta A.R."/>
            <person name="Berdy B."/>
            <person name="Zhao S."/>
            <person name="Lieberman T.D."/>
            <person name="Swanson P.K."/>
            <person name="Smith M."/>
            <person name="Roesemann S."/>
            <person name="Alexander J.E."/>
            <person name="Rich S.A."/>
            <person name="Livny J."/>
            <person name="Vlamakis H."/>
            <person name="Clish C."/>
            <person name="Bullock K."/>
            <person name="Deik A."/>
            <person name="Scott J."/>
            <person name="Pierce K.A."/>
            <person name="Xavier R.J."/>
            <person name="Alm E.J."/>
        </authorList>
    </citation>
    <scope>NUCLEOTIDE SEQUENCE [LARGE SCALE GENOMIC DNA]</scope>
    <source>
        <strain evidence="8 9">BIOML-A2</strain>
    </source>
</reference>
<dbReference type="AlphaFoldDB" id="A0A6I3SB77"/>
<dbReference type="GO" id="GO:0046872">
    <property type="term" value="F:metal ion binding"/>
    <property type="evidence" value="ECO:0007669"/>
    <property type="project" value="UniProtKB-KW"/>
</dbReference>
<dbReference type="GO" id="GO:0003824">
    <property type="term" value="F:catalytic activity"/>
    <property type="evidence" value="ECO:0007669"/>
    <property type="project" value="InterPro"/>
</dbReference>